<proteinExistence type="inferred from homology"/>
<sequence length="102" mass="11373">MLYSIQSHICRFHYKQIYFLFLTVTILSTHAPQHDADEHPEKSSAYILKIGDGDATQCMCGFIAMDIPPPCGPIRILGDIFMGAYHAVFDYGNMKVGFAKAA</sequence>
<protein>
    <recommendedName>
        <fullName evidence="2">Peptidase A1 domain-containing protein</fullName>
    </recommendedName>
</protein>
<dbReference type="AlphaFoldDB" id="A0A9R1C4Z8"/>
<dbReference type="Pfam" id="PF00026">
    <property type="entry name" value="Asp"/>
    <property type="match status" value="1"/>
</dbReference>
<dbReference type="PROSITE" id="PS51767">
    <property type="entry name" value="PEPTIDASE_A1"/>
    <property type="match status" value="1"/>
</dbReference>
<dbReference type="Gene3D" id="2.40.70.10">
    <property type="entry name" value="Acid Proteases"/>
    <property type="match status" value="1"/>
</dbReference>
<keyword evidence="4" id="KW-1185">Reference proteome</keyword>
<evidence type="ECO:0000313" key="3">
    <source>
        <dbReference type="EMBL" id="VAI92537.1"/>
    </source>
</evidence>
<gene>
    <name evidence="3" type="ORF">TRITD_7Bv1G205460</name>
</gene>
<dbReference type="InterPro" id="IPR033121">
    <property type="entry name" value="PEPTIDASE_A1"/>
</dbReference>
<dbReference type="SUPFAM" id="SSF50630">
    <property type="entry name" value="Acid proteases"/>
    <property type="match status" value="1"/>
</dbReference>
<feature type="domain" description="Peptidase A1" evidence="2">
    <location>
        <begin position="1"/>
        <end position="99"/>
    </location>
</feature>
<dbReference type="InterPro" id="IPR001461">
    <property type="entry name" value="Aspartic_peptidase_A1"/>
</dbReference>
<accession>A0A9R1C4Z8</accession>
<dbReference type="PANTHER" id="PTHR47966">
    <property type="entry name" value="BETA-SITE APP-CLEAVING ENZYME, ISOFORM A-RELATED"/>
    <property type="match status" value="1"/>
</dbReference>
<evidence type="ECO:0000256" key="1">
    <source>
        <dbReference type="ARBA" id="ARBA00007447"/>
    </source>
</evidence>
<name>A0A9R1C4Z8_TRITD</name>
<evidence type="ECO:0000313" key="4">
    <source>
        <dbReference type="Proteomes" id="UP000324705"/>
    </source>
</evidence>
<dbReference type="Gramene" id="TRITD7Bv1G205460.1">
    <property type="protein sequence ID" value="TRITD7Bv1G205460.1"/>
    <property type="gene ID" value="TRITD7Bv1G205460"/>
</dbReference>
<dbReference type="GO" id="GO:0004190">
    <property type="term" value="F:aspartic-type endopeptidase activity"/>
    <property type="evidence" value="ECO:0007669"/>
    <property type="project" value="InterPro"/>
</dbReference>
<dbReference type="Proteomes" id="UP000324705">
    <property type="component" value="Chromosome 7B"/>
</dbReference>
<dbReference type="InterPro" id="IPR021109">
    <property type="entry name" value="Peptidase_aspartic_dom_sf"/>
</dbReference>
<comment type="similarity">
    <text evidence="1">Belongs to the peptidase A1 family.</text>
</comment>
<dbReference type="GO" id="GO:0006508">
    <property type="term" value="P:proteolysis"/>
    <property type="evidence" value="ECO:0007669"/>
    <property type="project" value="InterPro"/>
</dbReference>
<reference evidence="3 4" key="1">
    <citation type="submission" date="2017-09" db="EMBL/GenBank/DDBJ databases">
        <authorList>
            <consortium name="International Durum Wheat Genome Sequencing Consortium (IDWGSC)"/>
            <person name="Milanesi L."/>
        </authorList>
    </citation>
    <scope>NUCLEOTIDE SEQUENCE [LARGE SCALE GENOMIC DNA]</scope>
    <source>
        <strain evidence="4">cv. Svevo</strain>
    </source>
</reference>
<dbReference type="EMBL" id="LT934124">
    <property type="protein sequence ID" value="VAI92537.1"/>
    <property type="molecule type" value="Genomic_DNA"/>
</dbReference>
<organism evidence="3 4">
    <name type="scientific">Triticum turgidum subsp. durum</name>
    <name type="common">Durum wheat</name>
    <name type="synonym">Triticum durum</name>
    <dbReference type="NCBI Taxonomy" id="4567"/>
    <lineage>
        <taxon>Eukaryota</taxon>
        <taxon>Viridiplantae</taxon>
        <taxon>Streptophyta</taxon>
        <taxon>Embryophyta</taxon>
        <taxon>Tracheophyta</taxon>
        <taxon>Spermatophyta</taxon>
        <taxon>Magnoliopsida</taxon>
        <taxon>Liliopsida</taxon>
        <taxon>Poales</taxon>
        <taxon>Poaceae</taxon>
        <taxon>BOP clade</taxon>
        <taxon>Pooideae</taxon>
        <taxon>Triticodae</taxon>
        <taxon>Triticeae</taxon>
        <taxon>Triticinae</taxon>
        <taxon>Triticum</taxon>
    </lineage>
</organism>
<evidence type="ECO:0000259" key="2">
    <source>
        <dbReference type="PROSITE" id="PS51767"/>
    </source>
</evidence>
<dbReference type="PANTHER" id="PTHR47966:SF27">
    <property type="entry name" value="PEPTIDASE A1 DOMAIN-CONTAINING PROTEIN"/>
    <property type="match status" value="1"/>
</dbReference>